<evidence type="ECO:0000256" key="4">
    <source>
        <dbReference type="ARBA" id="ARBA00022643"/>
    </source>
</evidence>
<dbReference type="EMBL" id="KZ678141">
    <property type="protein sequence ID" value="PSN62492.1"/>
    <property type="molecule type" value="Genomic_DNA"/>
</dbReference>
<evidence type="ECO:0000256" key="5">
    <source>
        <dbReference type="ARBA" id="ARBA00023002"/>
    </source>
</evidence>
<keyword evidence="5" id="KW-0560">Oxidoreductase</keyword>
<dbReference type="PANTHER" id="PTHR43673">
    <property type="entry name" value="NAD(P)H NITROREDUCTASE YDGI-RELATED"/>
    <property type="match status" value="1"/>
</dbReference>
<dbReference type="Pfam" id="PF00881">
    <property type="entry name" value="Nitroreductase"/>
    <property type="match status" value="1"/>
</dbReference>
<dbReference type="AlphaFoldDB" id="A0A2T2NAL9"/>
<dbReference type="Proteomes" id="UP000240883">
    <property type="component" value="Unassembled WGS sequence"/>
</dbReference>
<dbReference type="Gene3D" id="3.40.109.10">
    <property type="entry name" value="NADH Oxidase"/>
    <property type="match status" value="1"/>
</dbReference>
<feature type="domain" description="Nitroreductase" evidence="7">
    <location>
        <begin position="32"/>
        <end position="215"/>
    </location>
</feature>
<evidence type="ECO:0000256" key="1">
    <source>
        <dbReference type="ARBA" id="ARBA00001917"/>
    </source>
</evidence>
<evidence type="ECO:0000256" key="6">
    <source>
        <dbReference type="SAM" id="MobiDB-lite"/>
    </source>
</evidence>
<gene>
    <name evidence="8" type="ORF">BS50DRAFT_612770</name>
</gene>
<keyword evidence="3" id="KW-0285">Flavoprotein</keyword>
<comment type="cofactor">
    <cofactor evidence="1">
        <name>FMN</name>
        <dbReference type="ChEBI" id="CHEBI:58210"/>
    </cofactor>
</comment>
<comment type="similarity">
    <text evidence="2">Belongs to the nitroreductase family.</text>
</comment>
<dbReference type="CDD" id="cd02136">
    <property type="entry name" value="PnbA_NfnB-like"/>
    <property type="match status" value="1"/>
</dbReference>
<proteinExistence type="inferred from homology"/>
<evidence type="ECO:0000256" key="3">
    <source>
        <dbReference type="ARBA" id="ARBA00022630"/>
    </source>
</evidence>
<dbReference type="OrthoDB" id="41362at2759"/>
<keyword evidence="9" id="KW-1185">Reference proteome</keyword>
<sequence>MTTQNDTNPQPTSTSDPAPSNTPLSTLEALLQTRHSVRQFHPTRPVPRPALEKALSLAQLAPSNSNIQNWRLYLTTGSALSNLTAALTAASSHGAPNIPPVPQKYNHFRQALGAKIYGEAFQIARGDAEARLAKVRQNYRFFDAPVGGVVCMEDFLEHHDSLSVGLWLQSFMLALEAQGLGSCAMVSIAGYEGVVKEVLGLPEDMRVICGLAVGYEDEGHPVNRIRTERLHWSECCVLMGDE</sequence>
<organism evidence="8 9">
    <name type="scientific">Corynespora cassiicola Philippines</name>
    <dbReference type="NCBI Taxonomy" id="1448308"/>
    <lineage>
        <taxon>Eukaryota</taxon>
        <taxon>Fungi</taxon>
        <taxon>Dikarya</taxon>
        <taxon>Ascomycota</taxon>
        <taxon>Pezizomycotina</taxon>
        <taxon>Dothideomycetes</taxon>
        <taxon>Pleosporomycetidae</taxon>
        <taxon>Pleosporales</taxon>
        <taxon>Corynesporascaceae</taxon>
        <taxon>Corynespora</taxon>
    </lineage>
</organism>
<protein>
    <submittedName>
        <fullName evidence="8">Nitroreductase</fullName>
    </submittedName>
</protein>
<evidence type="ECO:0000259" key="7">
    <source>
        <dbReference type="Pfam" id="PF00881"/>
    </source>
</evidence>
<feature type="region of interest" description="Disordered" evidence="6">
    <location>
        <begin position="1"/>
        <end position="24"/>
    </location>
</feature>
<keyword evidence="4" id="KW-0288">FMN</keyword>
<evidence type="ECO:0000313" key="8">
    <source>
        <dbReference type="EMBL" id="PSN62492.1"/>
    </source>
</evidence>
<dbReference type="SUPFAM" id="SSF55469">
    <property type="entry name" value="FMN-dependent nitroreductase-like"/>
    <property type="match status" value="1"/>
</dbReference>
<dbReference type="GO" id="GO:0016491">
    <property type="term" value="F:oxidoreductase activity"/>
    <property type="evidence" value="ECO:0007669"/>
    <property type="project" value="UniProtKB-KW"/>
</dbReference>
<evidence type="ECO:0000256" key="2">
    <source>
        <dbReference type="ARBA" id="ARBA00007118"/>
    </source>
</evidence>
<evidence type="ECO:0000313" key="9">
    <source>
        <dbReference type="Proteomes" id="UP000240883"/>
    </source>
</evidence>
<dbReference type="STRING" id="1448308.A0A2T2NAL9"/>
<dbReference type="InterPro" id="IPR029479">
    <property type="entry name" value="Nitroreductase"/>
</dbReference>
<dbReference type="PANTHER" id="PTHR43673:SF2">
    <property type="entry name" value="NITROREDUCTASE"/>
    <property type="match status" value="1"/>
</dbReference>
<accession>A0A2T2NAL9</accession>
<name>A0A2T2NAL9_CORCC</name>
<dbReference type="InterPro" id="IPR000415">
    <property type="entry name" value="Nitroreductase-like"/>
</dbReference>
<reference evidence="8 9" key="1">
    <citation type="journal article" date="2018" name="Front. Microbiol.">
        <title>Genome-Wide Analysis of Corynespora cassiicola Leaf Fall Disease Putative Effectors.</title>
        <authorList>
            <person name="Lopez D."/>
            <person name="Ribeiro S."/>
            <person name="Label P."/>
            <person name="Fumanal B."/>
            <person name="Venisse J.S."/>
            <person name="Kohler A."/>
            <person name="de Oliveira R.R."/>
            <person name="Labutti K."/>
            <person name="Lipzen A."/>
            <person name="Lail K."/>
            <person name="Bauer D."/>
            <person name="Ohm R.A."/>
            <person name="Barry K.W."/>
            <person name="Spatafora J."/>
            <person name="Grigoriev I.V."/>
            <person name="Martin F.M."/>
            <person name="Pujade-Renaud V."/>
        </authorList>
    </citation>
    <scope>NUCLEOTIDE SEQUENCE [LARGE SCALE GENOMIC DNA]</scope>
    <source>
        <strain evidence="8 9">Philippines</strain>
    </source>
</reference>